<reference evidence="3" key="1">
    <citation type="journal article" date="2019" name="Int. J. Syst. Evol. Microbiol.">
        <title>The Global Catalogue of Microorganisms (GCM) 10K type strain sequencing project: providing services to taxonomists for standard genome sequencing and annotation.</title>
        <authorList>
            <consortium name="The Broad Institute Genomics Platform"/>
            <consortium name="The Broad Institute Genome Sequencing Center for Infectious Disease"/>
            <person name="Wu L."/>
            <person name="Ma J."/>
        </authorList>
    </citation>
    <scope>NUCLEOTIDE SEQUENCE [LARGE SCALE GENOMIC DNA]</scope>
    <source>
        <strain evidence="3">JCM 16001</strain>
    </source>
</reference>
<keyword evidence="3" id="KW-1185">Reference proteome</keyword>
<dbReference type="EMBL" id="BAAAQF010000002">
    <property type="protein sequence ID" value="GAA1660376.1"/>
    <property type="molecule type" value="Genomic_DNA"/>
</dbReference>
<organism evidence="2 3">
    <name type="scientific">Glycomyces endophyticus</name>
    <dbReference type="NCBI Taxonomy" id="480996"/>
    <lineage>
        <taxon>Bacteria</taxon>
        <taxon>Bacillati</taxon>
        <taxon>Actinomycetota</taxon>
        <taxon>Actinomycetes</taxon>
        <taxon>Glycomycetales</taxon>
        <taxon>Glycomycetaceae</taxon>
        <taxon>Glycomyces</taxon>
    </lineage>
</organism>
<evidence type="ECO:0000313" key="2">
    <source>
        <dbReference type="EMBL" id="GAA1660376.1"/>
    </source>
</evidence>
<protein>
    <recommendedName>
        <fullName evidence="1">Trypsin-co-occurring domain-containing protein</fullName>
    </recommendedName>
</protein>
<proteinExistence type="predicted"/>
<gene>
    <name evidence="2" type="ORF">GCM10009830_01800</name>
</gene>
<dbReference type="Pfam" id="PF19631">
    <property type="entry name" value="Trypco2"/>
    <property type="match status" value="1"/>
</dbReference>
<name>A0ABP4RR89_9ACTN</name>
<dbReference type="InterPro" id="IPR045608">
    <property type="entry name" value="Trypco2"/>
</dbReference>
<evidence type="ECO:0000313" key="3">
    <source>
        <dbReference type="Proteomes" id="UP001499851"/>
    </source>
</evidence>
<feature type="domain" description="Trypsin-co-occurring" evidence="1">
    <location>
        <begin position="6"/>
        <end position="82"/>
    </location>
</feature>
<evidence type="ECO:0000259" key="1">
    <source>
        <dbReference type="Pfam" id="PF19631"/>
    </source>
</evidence>
<dbReference type="RefSeq" id="WP_344480604.1">
    <property type="nucleotide sequence ID" value="NZ_BAAAQF010000002.1"/>
</dbReference>
<comment type="caution">
    <text evidence="2">The sequence shown here is derived from an EMBL/GenBank/DDBJ whole genome shotgun (WGS) entry which is preliminary data.</text>
</comment>
<dbReference type="Proteomes" id="UP001499851">
    <property type="component" value="Unassembled WGS sequence"/>
</dbReference>
<accession>A0ABP4RR89</accession>
<sequence>MSTSLPLSEALAHLRDELRDARLRADPELRLNISSIELELALEVHASAGAEAGASVWKVITAKAAADRSSDRVHRLHLTIEPAYVDDAGNEREFAVSPRAPIQDRD</sequence>